<dbReference type="GO" id="GO:0020037">
    <property type="term" value="F:heme binding"/>
    <property type="evidence" value="ECO:0007669"/>
    <property type="project" value="InterPro"/>
</dbReference>
<reference evidence="4" key="1">
    <citation type="journal article" date="2014" name="Science">
        <title>The coffee genome provides insight into the convergent evolution of caffeine biosynthesis.</title>
        <authorList>
            <person name="Denoeud F."/>
            <person name="Carretero-Paulet L."/>
            <person name="Dereeper A."/>
            <person name="Droc G."/>
            <person name="Guyot R."/>
            <person name="Pietrella M."/>
            <person name="Zheng C."/>
            <person name="Alberti A."/>
            <person name="Anthony F."/>
            <person name="Aprea G."/>
            <person name="Aury J.M."/>
            <person name="Bento P."/>
            <person name="Bernard M."/>
            <person name="Bocs S."/>
            <person name="Campa C."/>
            <person name="Cenci A."/>
            <person name="Combes M.C."/>
            <person name="Crouzillat D."/>
            <person name="Da Silva C."/>
            <person name="Daddiego L."/>
            <person name="De Bellis F."/>
            <person name="Dussert S."/>
            <person name="Garsmeur O."/>
            <person name="Gayraud T."/>
            <person name="Guignon V."/>
            <person name="Jahn K."/>
            <person name="Jamilloux V."/>
            <person name="Joet T."/>
            <person name="Labadie K."/>
            <person name="Lan T."/>
            <person name="Leclercq J."/>
            <person name="Lepelley M."/>
            <person name="Leroy T."/>
            <person name="Li L.T."/>
            <person name="Librado P."/>
            <person name="Lopez L."/>
            <person name="Munoz A."/>
            <person name="Noel B."/>
            <person name="Pallavicini A."/>
            <person name="Perrotta G."/>
            <person name="Poncet V."/>
            <person name="Pot D."/>
            <person name="Priyono X."/>
            <person name="Rigoreau M."/>
            <person name="Rouard M."/>
            <person name="Rozas J."/>
            <person name="Tranchant-Dubreuil C."/>
            <person name="VanBuren R."/>
            <person name="Zhang Q."/>
            <person name="Andrade A.C."/>
            <person name="Argout X."/>
            <person name="Bertrand B."/>
            <person name="de Kochko A."/>
            <person name="Graziosi G."/>
            <person name="Henry R.J."/>
            <person name="Jayarama X."/>
            <person name="Ming R."/>
            <person name="Nagai C."/>
            <person name="Rounsley S."/>
            <person name="Sankoff D."/>
            <person name="Giuliano G."/>
            <person name="Albert V.A."/>
            <person name="Wincker P."/>
            <person name="Lashermes P."/>
        </authorList>
    </citation>
    <scope>NUCLEOTIDE SEQUENCE [LARGE SCALE GENOMIC DNA]</scope>
    <source>
        <strain evidence="4">cv. DH200-94</strain>
    </source>
</reference>
<dbReference type="EMBL" id="HG739097">
    <property type="protein sequence ID" value="CDP04569.1"/>
    <property type="molecule type" value="Genomic_DNA"/>
</dbReference>
<dbReference type="Proteomes" id="UP000295252">
    <property type="component" value="Chromosome IX"/>
</dbReference>
<keyword evidence="2" id="KW-0408">Iron</keyword>
<evidence type="ECO:0000313" key="4">
    <source>
        <dbReference type="Proteomes" id="UP000295252"/>
    </source>
</evidence>
<accession>A0A068U8Q4</accession>
<dbReference type="InParanoid" id="A0A068U8Q4"/>
<dbReference type="GO" id="GO:0004497">
    <property type="term" value="F:monooxygenase activity"/>
    <property type="evidence" value="ECO:0007669"/>
    <property type="project" value="InterPro"/>
</dbReference>
<name>A0A068U8Q4_COFCA</name>
<keyword evidence="4" id="KW-1185">Reference proteome</keyword>
<dbReference type="Gramene" id="CDP04569">
    <property type="protein sequence ID" value="CDP04569"/>
    <property type="gene ID" value="GSCOC_T00018527001"/>
</dbReference>
<dbReference type="PANTHER" id="PTHR24286:SF381">
    <property type="entry name" value="BETA-AMYRIN 28-OXIDASE"/>
    <property type="match status" value="1"/>
</dbReference>
<evidence type="ECO:0000256" key="1">
    <source>
        <dbReference type="ARBA" id="ARBA00022723"/>
    </source>
</evidence>
<dbReference type="Pfam" id="PF00067">
    <property type="entry name" value="p450"/>
    <property type="match status" value="1"/>
</dbReference>
<dbReference type="InterPro" id="IPR001128">
    <property type="entry name" value="Cyt_P450"/>
</dbReference>
<dbReference type="PANTHER" id="PTHR24286">
    <property type="entry name" value="CYTOCHROME P450 26"/>
    <property type="match status" value="1"/>
</dbReference>
<dbReference type="Gene3D" id="1.10.630.10">
    <property type="entry name" value="Cytochrome P450"/>
    <property type="match status" value="1"/>
</dbReference>
<dbReference type="GO" id="GO:0016125">
    <property type="term" value="P:sterol metabolic process"/>
    <property type="evidence" value="ECO:0007669"/>
    <property type="project" value="TreeGrafter"/>
</dbReference>
<keyword evidence="1" id="KW-0479">Metal-binding</keyword>
<evidence type="ECO:0000313" key="3">
    <source>
        <dbReference type="EMBL" id="CDP04569.1"/>
    </source>
</evidence>
<dbReference type="GO" id="GO:0005506">
    <property type="term" value="F:iron ion binding"/>
    <property type="evidence" value="ECO:0007669"/>
    <property type="project" value="InterPro"/>
</dbReference>
<dbReference type="InterPro" id="IPR036396">
    <property type="entry name" value="Cyt_P450_sf"/>
</dbReference>
<sequence length="193" mass="21881">MRDIDNGLRSIPINLPGTALNRAIKAARHIQKEIEETIRQRRIDLSGHDSSSVTDFMWHLILATDENGQSFFDKDIASNLASLLLGSYSTMQSTITSIMKYLAEFPDVYAAVHKGQNEIVDAKEPHDKLTWEDIRKMKYSWAVACEVLRISPGSGSFRETNTDFNYEGYLIPKGSKVNSFFHCTVDTHPNYHP</sequence>
<evidence type="ECO:0000256" key="2">
    <source>
        <dbReference type="ARBA" id="ARBA00023004"/>
    </source>
</evidence>
<dbReference type="STRING" id="49390.A0A068U8Q4"/>
<gene>
    <name evidence="3" type="ORF">GSCOC_T00018527001</name>
</gene>
<dbReference type="OMA" id="YMIATID"/>
<dbReference type="GO" id="GO:0016705">
    <property type="term" value="F:oxidoreductase activity, acting on paired donors, with incorporation or reduction of molecular oxygen"/>
    <property type="evidence" value="ECO:0007669"/>
    <property type="project" value="InterPro"/>
</dbReference>
<dbReference type="AlphaFoldDB" id="A0A068U8Q4"/>
<dbReference type="PhylomeDB" id="A0A068U8Q4"/>
<organism evidence="3 4">
    <name type="scientific">Coffea canephora</name>
    <name type="common">Robusta coffee</name>
    <dbReference type="NCBI Taxonomy" id="49390"/>
    <lineage>
        <taxon>Eukaryota</taxon>
        <taxon>Viridiplantae</taxon>
        <taxon>Streptophyta</taxon>
        <taxon>Embryophyta</taxon>
        <taxon>Tracheophyta</taxon>
        <taxon>Spermatophyta</taxon>
        <taxon>Magnoliopsida</taxon>
        <taxon>eudicotyledons</taxon>
        <taxon>Gunneridae</taxon>
        <taxon>Pentapetalae</taxon>
        <taxon>asterids</taxon>
        <taxon>lamiids</taxon>
        <taxon>Gentianales</taxon>
        <taxon>Rubiaceae</taxon>
        <taxon>Ixoroideae</taxon>
        <taxon>Gardenieae complex</taxon>
        <taxon>Bertiereae - Coffeeae clade</taxon>
        <taxon>Coffeeae</taxon>
        <taxon>Coffea</taxon>
    </lineage>
</organism>
<proteinExistence type="predicted"/>
<protein>
    <submittedName>
        <fullName evidence="3">Uncharacterized protein</fullName>
    </submittedName>
</protein>
<dbReference type="SUPFAM" id="SSF48264">
    <property type="entry name" value="Cytochrome P450"/>
    <property type="match status" value="1"/>
</dbReference>